<dbReference type="InterPro" id="IPR010920">
    <property type="entry name" value="LSM_dom_sf"/>
</dbReference>
<dbReference type="Gene3D" id="3.30.70.100">
    <property type="match status" value="1"/>
</dbReference>
<evidence type="ECO:0000256" key="5">
    <source>
        <dbReference type="ARBA" id="ARBA00022989"/>
    </source>
</evidence>
<evidence type="ECO:0000256" key="1">
    <source>
        <dbReference type="ARBA" id="ARBA00004651"/>
    </source>
</evidence>
<protein>
    <submittedName>
        <fullName evidence="11">Mechanosensitive ion channel</fullName>
    </submittedName>
</protein>
<dbReference type="InterPro" id="IPR011014">
    <property type="entry name" value="MscS_channel_TM-2"/>
</dbReference>
<evidence type="ECO:0000256" key="4">
    <source>
        <dbReference type="ARBA" id="ARBA00022692"/>
    </source>
</evidence>
<feature type="domain" description="Mechanosensitive ion channel MscS" evidence="9">
    <location>
        <begin position="136"/>
        <end position="201"/>
    </location>
</feature>
<evidence type="ECO:0000256" key="2">
    <source>
        <dbReference type="ARBA" id="ARBA00008017"/>
    </source>
</evidence>
<evidence type="ECO:0000313" key="11">
    <source>
        <dbReference type="EMBL" id="MWG35834.1"/>
    </source>
</evidence>
<feature type="domain" description="Mechanosensitive ion channel MscS C-terminal" evidence="10">
    <location>
        <begin position="210"/>
        <end position="294"/>
    </location>
</feature>
<gene>
    <name evidence="11" type="ORF">GQS65_15310</name>
</gene>
<feature type="transmembrane region" description="Helical" evidence="8">
    <location>
        <begin position="48"/>
        <end position="69"/>
    </location>
</feature>
<keyword evidence="5 8" id="KW-1133">Transmembrane helix</keyword>
<dbReference type="Gene3D" id="2.30.30.60">
    <property type="match status" value="1"/>
</dbReference>
<dbReference type="Gene3D" id="1.10.287.1260">
    <property type="match status" value="1"/>
</dbReference>
<feature type="region of interest" description="Disordered" evidence="7">
    <location>
        <begin position="1"/>
        <end position="26"/>
    </location>
</feature>
<comment type="subcellular location">
    <subcellularLocation>
        <location evidence="1">Cell membrane</location>
        <topology evidence="1">Multi-pass membrane protein</topology>
    </subcellularLocation>
</comment>
<dbReference type="RefSeq" id="WP_158205505.1">
    <property type="nucleotide sequence ID" value="NZ_WSZK01000027.1"/>
</dbReference>
<dbReference type="InterPro" id="IPR045275">
    <property type="entry name" value="MscS_archaea/bacteria_type"/>
</dbReference>
<evidence type="ECO:0000256" key="6">
    <source>
        <dbReference type="ARBA" id="ARBA00023136"/>
    </source>
</evidence>
<sequence length="319" mass="34532">MTPLSPLQQGTETGGDTGVTTPEVPDTSQPVAELLADVGVPDQLAGPLGQAIVFLVAFVLLWAIGRALLTPLVRRVMDSRGLDEHAKAPLLRLVTFVMLFVAVSVAFGLAGFGNFLTSLATIAAAATLAIGLAMQDVLANFVAGVFIYTDKPFRIGDWIEWDGNSGIVEDISLRVTRVRTFDNELLTVPNSQLTDGVIKNPVAKDELRLKFTFGIDYSDDIQQATEIIMTEAEDHPDIMDEPAPSVRLTELADSYVGLQSRIWIANPSRADFMRIRGDFVTNVKQRFDAEGISIPFPQMDLSGGIRLADGQTVAPESDD</sequence>
<dbReference type="PROSITE" id="PS01246">
    <property type="entry name" value="UPF0003"/>
    <property type="match status" value="1"/>
</dbReference>
<evidence type="ECO:0000259" key="9">
    <source>
        <dbReference type="Pfam" id="PF00924"/>
    </source>
</evidence>
<dbReference type="PANTHER" id="PTHR30221">
    <property type="entry name" value="SMALL-CONDUCTANCE MECHANOSENSITIVE CHANNEL"/>
    <property type="match status" value="1"/>
</dbReference>
<dbReference type="InterPro" id="IPR049278">
    <property type="entry name" value="MS_channel_C"/>
</dbReference>
<dbReference type="SUPFAM" id="SSF82689">
    <property type="entry name" value="Mechanosensitive channel protein MscS (YggB), C-terminal domain"/>
    <property type="match status" value="1"/>
</dbReference>
<dbReference type="AlphaFoldDB" id="A0A6B0GM79"/>
<dbReference type="PANTHER" id="PTHR30221:SF1">
    <property type="entry name" value="SMALL-CONDUCTANCE MECHANOSENSITIVE CHANNEL"/>
    <property type="match status" value="1"/>
</dbReference>
<name>A0A6B0GM79_9EURY</name>
<dbReference type="InterPro" id="IPR006685">
    <property type="entry name" value="MscS_channel_2nd"/>
</dbReference>
<dbReference type="EMBL" id="WSZK01000027">
    <property type="protein sequence ID" value="MWG35834.1"/>
    <property type="molecule type" value="Genomic_DNA"/>
</dbReference>
<organism evidence="11 12">
    <name type="scientific">Halomarina oriensis</name>
    <dbReference type="NCBI Taxonomy" id="671145"/>
    <lineage>
        <taxon>Archaea</taxon>
        <taxon>Methanobacteriati</taxon>
        <taxon>Methanobacteriota</taxon>
        <taxon>Stenosarchaea group</taxon>
        <taxon>Halobacteria</taxon>
        <taxon>Halobacteriales</taxon>
        <taxon>Natronomonadaceae</taxon>
        <taxon>Halomarina</taxon>
    </lineage>
</organism>
<dbReference type="SUPFAM" id="SSF50182">
    <property type="entry name" value="Sm-like ribonucleoproteins"/>
    <property type="match status" value="1"/>
</dbReference>
<proteinExistence type="inferred from homology"/>
<evidence type="ECO:0000256" key="7">
    <source>
        <dbReference type="SAM" id="MobiDB-lite"/>
    </source>
</evidence>
<dbReference type="Pfam" id="PF00924">
    <property type="entry name" value="MS_channel_2nd"/>
    <property type="match status" value="1"/>
</dbReference>
<dbReference type="Pfam" id="PF21082">
    <property type="entry name" value="MS_channel_3rd"/>
    <property type="match status" value="1"/>
</dbReference>
<dbReference type="InterPro" id="IPR011066">
    <property type="entry name" value="MscS_channel_C_sf"/>
</dbReference>
<dbReference type="Proteomes" id="UP000451471">
    <property type="component" value="Unassembled WGS sequence"/>
</dbReference>
<dbReference type="OrthoDB" id="31543at2157"/>
<dbReference type="InterPro" id="IPR023408">
    <property type="entry name" value="MscS_beta-dom_sf"/>
</dbReference>
<comment type="caution">
    <text evidence="11">The sequence shown here is derived from an EMBL/GenBank/DDBJ whole genome shotgun (WGS) entry which is preliminary data.</text>
</comment>
<dbReference type="SUPFAM" id="SSF82861">
    <property type="entry name" value="Mechanosensitive channel protein MscS (YggB), transmembrane region"/>
    <property type="match status" value="1"/>
</dbReference>
<dbReference type="InterPro" id="IPR006686">
    <property type="entry name" value="MscS_channel_CS"/>
</dbReference>
<feature type="transmembrane region" description="Helical" evidence="8">
    <location>
        <begin position="119"/>
        <end position="148"/>
    </location>
</feature>
<keyword evidence="12" id="KW-1185">Reference proteome</keyword>
<keyword evidence="6 8" id="KW-0472">Membrane</keyword>
<dbReference type="GO" id="GO:0005886">
    <property type="term" value="C:plasma membrane"/>
    <property type="evidence" value="ECO:0007669"/>
    <property type="project" value="UniProtKB-SubCell"/>
</dbReference>
<keyword evidence="3" id="KW-1003">Cell membrane</keyword>
<feature type="transmembrane region" description="Helical" evidence="8">
    <location>
        <begin position="90"/>
        <end position="113"/>
    </location>
</feature>
<reference evidence="11 12" key="1">
    <citation type="submission" date="2019-12" db="EMBL/GenBank/DDBJ databases">
        <title>Halocatena pleomorpha gen. nov. sp. nov., an extremely halophilic archaeon of family Halobacteriaceae isolated from saltpan soil.</title>
        <authorList>
            <person name="Pal Y."/>
            <person name="Verma A."/>
            <person name="Krishnamurthi S."/>
            <person name="Kumar P."/>
        </authorList>
    </citation>
    <scope>NUCLEOTIDE SEQUENCE [LARGE SCALE GENOMIC DNA]</scope>
    <source>
        <strain evidence="11 12">JCM 16495</strain>
    </source>
</reference>
<evidence type="ECO:0000259" key="10">
    <source>
        <dbReference type="Pfam" id="PF21082"/>
    </source>
</evidence>
<accession>A0A6B0GM79</accession>
<dbReference type="GO" id="GO:0008381">
    <property type="term" value="F:mechanosensitive monoatomic ion channel activity"/>
    <property type="evidence" value="ECO:0007669"/>
    <property type="project" value="InterPro"/>
</dbReference>
<comment type="similarity">
    <text evidence="2">Belongs to the MscS (TC 1.A.23) family.</text>
</comment>
<evidence type="ECO:0000313" key="12">
    <source>
        <dbReference type="Proteomes" id="UP000451471"/>
    </source>
</evidence>
<evidence type="ECO:0000256" key="3">
    <source>
        <dbReference type="ARBA" id="ARBA00022475"/>
    </source>
</evidence>
<evidence type="ECO:0000256" key="8">
    <source>
        <dbReference type="SAM" id="Phobius"/>
    </source>
</evidence>
<keyword evidence="4 8" id="KW-0812">Transmembrane</keyword>